<proteinExistence type="predicted"/>
<accession>A0ABS1YK15</accession>
<evidence type="ECO:0000256" key="1">
    <source>
        <dbReference type="SAM" id="SignalP"/>
    </source>
</evidence>
<evidence type="ECO:0008006" key="4">
    <source>
        <dbReference type="Google" id="ProtNLM"/>
    </source>
</evidence>
<keyword evidence="3" id="KW-1185">Reference proteome</keyword>
<reference evidence="2 3" key="1">
    <citation type="submission" date="2021-01" db="EMBL/GenBank/DDBJ databases">
        <title>Draft genome sequence of Micromonospora sp. strain STR1s_6.</title>
        <authorList>
            <person name="Karlyshev A."/>
            <person name="Jawad R."/>
        </authorList>
    </citation>
    <scope>NUCLEOTIDE SEQUENCE [LARGE SCALE GENOMIC DNA]</scope>
    <source>
        <strain evidence="2 3">STR1S-6</strain>
    </source>
</reference>
<feature type="non-terminal residue" evidence="2">
    <location>
        <position position="500"/>
    </location>
</feature>
<feature type="chain" id="PRO_5045598550" description="Beta-galactosidase" evidence="1">
    <location>
        <begin position="27"/>
        <end position="500"/>
    </location>
</feature>
<gene>
    <name evidence="2" type="ORF">JM949_21270</name>
</gene>
<organism evidence="2 3">
    <name type="scientific">Micromonospora tarensis</name>
    <dbReference type="NCBI Taxonomy" id="2806100"/>
    <lineage>
        <taxon>Bacteria</taxon>
        <taxon>Bacillati</taxon>
        <taxon>Actinomycetota</taxon>
        <taxon>Actinomycetes</taxon>
        <taxon>Micromonosporales</taxon>
        <taxon>Micromonosporaceae</taxon>
        <taxon>Micromonospora</taxon>
    </lineage>
</organism>
<dbReference type="Proteomes" id="UP000622245">
    <property type="component" value="Unassembled WGS sequence"/>
</dbReference>
<evidence type="ECO:0000313" key="2">
    <source>
        <dbReference type="EMBL" id="MBM0277731.1"/>
    </source>
</evidence>
<dbReference type="PANTHER" id="PTHR12631:SF10">
    <property type="entry name" value="BETA-XYLOSIDASE-LIKE PROTEIN-RELATED"/>
    <property type="match status" value="1"/>
</dbReference>
<dbReference type="Gene3D" id="3.20.20.80">
    <property type="entry name" value="Glycosidases"/>
    <property type="match status" value="1"/>
</dbReference>
<protein>
    <recommendedName>
        <fullName evidence="4">Beta-galactosidase</fullName>
    </recommendedName>
</protein>
<comment type="caution">
    <text evidence="2">The sequence shown here is derived from an EMBL/GenBank/DDBJ whole genome shotgun (WGS) entry which is preliminary data.</text>
</comment>
<feature type="signal peptide" evidence="1">
    <location>
        <begin position="1"/>
        <end position="26"/>
    </location>
</feature>
<dbReference type="InterPro" id="IPR051923">
    <property type="entry name" value="Glycosyl_Hydrolase_39"/>
</dbReference>
<evidence type="ECO:0000313" key="3">
    <source>
        <dbReference type="Proteomes" id="UP000622245"/>
    </source>
</evidence>
<sequence>MTRSGRLRAFAAAVVATLLLTAGCTALDHDPPTAGLPTAKVAPDATVPGRAVDGVSNPFGAHWDWSRYQQFAPYLRRIAGSATYEEISWCAVERTSGQVDWAGLDEIASHSRELGITLHLKIRTGVCWATGGTARHTRGAANKTESAMPTDLAAYQRFVRSVVQRYGPYGVREYAIENEVNAPSYWAGSPEDYTRLVRAAAETIRATDPAARVVDSGISSVAYGMGVVDRLLRANRVPEAVAAYQAYFQRRVGTRGQQIPAVTGEAQLRRALGTDTNSRSLRFLAATEALLADRTVDVRQVHFYEHFTGVAPLLDYLRATTPAGTPIQAWEVGQFWRDGDGDPASRAAELVKTVTLLVAGGIGEISWLPLAYNPNNAAGSEVRYGLLDPDGTEREAGRMLAGLADAARDATVTPLPATVAGTLSGVAFVRGGSSTLVLWSASNRPVTIPAAPGGQTGAVGAPLRAAGGGTTVTDVPVLLRADSRWTGSSPPCASRIRAGG</sequence>
<dbReference type="RefSeq" id="WP_203150144.1">
    <property type="nucleotide sequence ID" value="NZ_JAEVHL010000118.1"/>
</dbReference>
<name>A0ABS1YK15_9ACTN</name>
<dbReference type="SUPFAM" id="SSF51445">
    <property type="entry name" value="(Trans)glycosidases"/>
    <property type="match status" value="1"/>
</dbReference>
<dbReference type="PANTHER" id="PTHR12631">
    <property type="entry name" value="ALPHA-L-IDURONIDASE"/>
    <property type="match status" value="1"/>
</dbReference>
<dbReference type="PROSITE" id="PS51257">
    <property type="entry name" value="PROKAR_LIPOPROTEIN"/>
    <property type="match status" value="1"/>
</dbReference>
<dbReference type="EMBL" id="JAEVHL010000118">
    <property type="protein sequence ID" value="MBM0277731.1"/>
    <property type="molecule type" value="Genomic_DNA"/>
</dbReference>
<dbReference type="InterPro" id="IPR017853">
    <property type="entry name" value="GH"/>
</dbReference>
<keyword evidence="1" id="KW-0732">Signal</keyword>